<comment type="caution">
    <text evidence="1">The sequence shown here is derived from an EMBL/GenBank/DDBJ whole genome shotgun (WGS) entry which is preliminary data.</text>
</comment>
<protein>
    <submittedName>
        <fullName evidence="1">Uncharacterized protein</fullName>
    </submittedName>
</protein>
<keyword evidence="2" id="KW-1185">Reference proteome</keyword>
<sequence length="132" mass="14468">MPPLGLGAPLAPERHWPRSAIPPVAPDRQWPRSAIGLGAPYPRWPRSAMPRVAPDRQWPRSAIGLGAPYPRWPRTAIAPLLRSLVVFRSSKVGREISLTTVRGSPKMTSPNDARSLELLVLTGSLRSMVLTP</sequence>
<organism evidence="1 2">
    <name type="scientific">Eretmocerus hayati</name>
    <dbReference type="NCBI Taxonomy" id="131215"/>
    <lineage>
        <taxon>Eukaryota</taxon>
        <taxon>Metazoa</taxon>
        <taxon>Ecdysozoa</taxon>
        <taxon>Arthropoda</taxon>
        <taxon>Hexapoda</taxon>
        <taxon>Insecta</taxon>
        <taxon>Pterygota</taxon>
        <taxon>Neoptera</taxon>
        <taxon>Endopterygota</taxon>
        <taxon>Hymenoptera</taxon>
        <taxon>Apocrita</taxon>
        <taxon>Proctotrupomorpha</taxon>
        <taxon>Chalcidoidea</taxon>
        <taxon>Aphelinidae</taxon>
        <taxon>Aphelininae</taxon>
        <taxon>Eretmocerus</taxon>
    </lineage>
</organism>
<dbReference type="Proteomes" id="UP001239111">
    <property type="component" value="Chromosome 1"/>
</dbReference>
<gene>
    <name evidence="1" type="ORF">QAD02_021552</name>
</gene>
<proteinExistence type="predicted"/>
<accession>A0ACC2PT27</accession>
<evidence type="ECO:0000313" key="1">
    <source>
        <dbReference type="EMBL" id="KAJ8685759.1"/>
    </source>
</evidence>
<name>A0ACC2PT27_9HYME</name>
<evidence type="ECO:0000313" key="2">
    <source>
        <dbReference type="Proteomes" id="UP001239111"/>
    </source>
</evidence>
<reference evidence="1" key="1">
    <citation type="submission" date="2023-04" db="EMBL/GenBank/DDBJ databases">
        <title>A chromosome-level genome assembly of the parasitoid wasp Eretmocerus hayati.</title>
        <authorList>
            <person name="Zhong Y."/>
            <person name="Liu S."/>
            <person name="Liu Y."/>
        </authorList>
    </citation>
    <scope>NUCLEOTIDE SEQUENCE</scope>
    <source>
        <strain evidence="1">ZJU_SS_LIU_2023</strain>
    </source>
</reference>
<dbReference type="EMBL" id="CM056741">
    <property type="protein sequence ID" value="KAJ8685759.1"/>
    <property type="molecule type" value="Genomic_DNA"/>
</dbReference>